<reference evidence="8 9" key="1">
    <citation type="submission" date="2006-01" db="EMBL/GenBank/DDBJ databases">
        <authorList>
            <person name="Brettar I."/>
            <person name="Hofle M."/>
            <person name="Ferriera S."/>
            <person name="Johnson J."/>
            <person name="Kravitz S."/>
            <person name="Halpern A."/>
            <person name="Remington K."/>
            <person name="Beeson K."/>
            <person name="Tran B."/>
            <person name="Rogers Y.-H."/>
            <person name="Friedman R."/>
            <person name="Venter J.C."/>
        </authorList>
    </citation>
    <scope>NUCLEOTIDE SEQUENCE [LARGE SCALE GENOMIC DNA]</scope>
    <source>
        <strain evidence="8 9">OS145</strain>
    </source>
</reference>
<accession>A0ABM9WM13</accession>
<evidence type="ECO:0000256" key="3">
    <source>
        <dbReference type="ARBA" id="ARBA00022729"/>
    </source>
</evidence>
<name>A0ABM9WM13_9GAMM</name>
<evidence type="ECO:0000313" key="8">
    <source>
        <dbReference type="EMBL" id="EAQ31918.1"/>
    </source>
</evidence>
<gene>
    <name evidence="8" type="ORF">OS145_11526</name>
</gene>
<dbReference type="Proteomes" id="UP000016543">
    <property type="component" value="Unassembled WGS sequence"/>
</dbReference>
<evidence type="ECO:0000256" key="4">
    <source>
        <dbReference type="ARBA" id="ARBA00023002"/>
    </source>
</evidence>
<comment type="caution">
    <text evidence="8">The sequence shown here is derived from an EMBL/GenBank/DDBJ whole genome shotgun (WGS) entry which is preliminary data.</text>
</comment>
<proteinExistence type="predicted"/>
<keyword evidence="4" id="KW-0560">Oxidoreductase</keyword>
<protein>
    <submittedName>
        <fullName evidence="8">Cytochrome-c peroxidase</fullName>
    </submittedName>
</protein>
<sequence>MAHNTRTIARQVAQYSDYRDLLAPLTRTPQDISWELLAESLAEFQRTLMDDPKTQPLDSFLLAIEAGDWQKAKNALTDQQLQGLHLFRTKAGCIKCHNGPLLSDQRFHNTGLHYFGRKFEDLGRYEITGKNQDMGAFRTPSLRHLMATKPWMHNGLFTQLEGIIRMYEHGGARPRRPATLPAEQYYPTTTQLLTPFNLTPAERQALLAFIKAL</sequence>
<keyword evidence="8" id="KW-0575">Peroxidase</keyword>
<feature type="domain" description="Cytochrome c" evidence="7">
    <location>
        <begin position="78"/>
        <end position="213"/>
    </location>
</feature>
<dbReference type="PROSITE" id="PS51007">
    <property type="entry name" value="CYTC"/>
    <property type="match status" value="1"/>
</dbReference>
<dbReference type="InterPro" id="IPR009056">
    <property type="entry name" value="Cyt_c-like_dom"/>
</dbReference>
<dbReference type="InterPro" id="IPR036909">
    <property type="entry name" value="Cyt_c-like_dom_sf"/>
</dbReference>
<evidence type="ECO:0000256" key="1">
    <source>
        <dbReference type="ARBA" id="ARBA00022617"/>
    </source>
</evidence>
<dbReference type="GO" id="GO:0004601">
    <property type="term" value="F:peroxidase activity"/>
    <property type="evidence" value="ECO:0007669"/>
    <property type="project" value="UniProtKB-KW"/>
</dbReference>
<evidence type="ECO:0000256" key="5">
    <source>
        <dbReference type="ARBA" id="ARBA00023004"/>
    </source>
</evidence>
<evidence type="ECO:0000313" key="9">
    <source>
        <dbReference type="Proteomes" id="UP000016543"/>
    </source>
</evidence>
<dbReference type="PANTHER" id="PTHR30600">
    <property type="entry name" value="CYTOCHROME C PEROXIDASE-RELATED"/>
    <property type="match status" value="1"/>
</dbReference>
<keyword evidence="3" id="KW-0732">Signal</keyword>
<dbReference type="SUPFAM" id="SSF46626">
    <property type="entry name" value="Cytochrome c"/>
    <property type="match status" value="1"/>
</dbReference>
<dbReference type="PANTHER" id="PTHR30600:SF10">
    <property type="entry name" value="BLL6722 PROTEIN"/>
    <property type="match status" value="1"/>
</dbReference>
<evidence type="ECO:0000256" key="6">
    <source>
        <dbReference type="PROSITE-ProRule" id="PRU00433"/>
    </source>
</evidence>
<dbReference type="InterPro" id="IPR051395">
    <property type="entry name" value="Cytochrome_c_Peroxidase/MauG"/>
</dbReference>
<dbReference type="Gene3D" id="1.10.760.10">
    <property type="entry name" value="Cytochrome c-like domain"/>
    <property type="match status" value="1"/>
</dbReference>
<keyword evidence="2 6" id="KW-0479">Metal-binding</keyword>
<keyword evidence="1 6" id="KW-0349">Heme</keyword>
<organism evidence="8 9">
    <name type="scientific">Idiomarina baltica OS145</name>
    <dbReference type="NCBI Taxonomy" id="314276"/>
    <lineage>
        <taxon>Bacteria</taxon>
        <taxon>Pseudomonadati</taxon>
        <taxon>Pseudomonadota</taxon>
        <taxon>Gammaproteobacteria</taxon>
        <taxon>Alteromonadales</taxon>
        <taxon>Idiomarinaceae</taxon>
        <taxon>Idiomarina</taxon>
    </lineage>
</organism>
<keyword evidence="5 6" id="KW-0408">Iron</keyword>
<dbReference type="EMBL" id="AAMX01000010">
    <property type="protein sequence ID" value="EAQ31918.1"/>
    <property type="molecule type" value="Genomic_DNA"/>
</dbReference>
<evidence type="ECO:0000256" key="2">
    <source>
        <dbReference type="ARBA" id="ARBA00022723"/>
    </source>
</evidence>
<keyword evidence="9" id="KW-1185">Reference proteome</keyword>
<dbReference type="RefSeq" id="WP_006954990.1">
    <property type="nucleotide sequence ID" value="NZ_CH672404.1"/>
</dbReference>
<evidence type="ECO:0000259" key="7">
    <source>
        <dbReference type="PROSITE" id="PS51007"/>
    </source>
</evidence>